<dbReference type="SMART" id="SM00563">
    <property type="entry name" value="PlsC"/>
    <property type="match status" value="1"/>
</dbReference>
<dbReference type="PANTHER" id="PTHR10983:SF16">
    <property type="entry name" value="LYSOCARDIOLIPIN ACYLTRANSFERASE 1"/>
    <property type="match status" value="1"/>
</dbReference>
<keyword evidence="3" id="KW-0012">Acyltransferase</keyword>
<dbReference type="GO" id="GO:0016746">
    <property type="term" value="F:acyltransferase activity"/>
    <property type="evidence" value="ECO:0007669"/>
    <property type="project" value="UniProtKB-KW"/>
</dbReference>
<evidence type="ECO:0000256" key="1">
    <source>
        <dbReference type="SAM" id="Phobius"/>
    </source>
</evidence>
<dbReference type="RefSeq" id="WP_177098454.1">
    <property type="nucleotide sequence ID" value="NZ_JACAQB010000001.1"/>
</dbReference>
<evidence type="ECO:0000313" key="3">
    <source>
        <dbReference type="EMBL" id="NWB94278.1"/>
    </source>
</evidence>
<dbReference type="Proteomes" id="UP000539985">
    <property type="component" value="Unassembled WGS sequence"/>
</dbReference>
<gene>
    <name evidence="3" type="ORF">HX882_00050</name>
</gene>
<comment type="caution">
    <text evidence="3">The sequence shown here is derived from an EMBL/GenBank/DDBJ whole genome shotgun (WGS) entry which is preliminary data.</text>
</comment>
<keyword evidence="3" id="KW-0808">Transferase</keyword>
<feature type="domain" description="Phospholipid/glycerol acyltransferase" evidence="2">
    <location>
        <begin position="84"/>
        <end position="226"/>
    </location>
</feature>
<evidence type="ECO:0000313" key="4">
    <source>
        <dbReference type="Proteomes" id="UP000539985"/>
    </source>
</evidence>
<keyword evidence="1" id="KW-0472">Membrane</keyword>
<dbReference type="AlphaFoldDB" id="A0A7Y8BZY3"/>
<protein>
    <submittedName>
        <fullName evidence="3">Acyltransferase</fullName>
    </submittedName>
</protein>
<sequence>MRRLLTGSFVTFLLLLNTLVLFGPLMLFALLKLVLPGHLRDYASGAVMWIAETWAEIDKLIFALCIPTRWDIRGAEGLRRDTSYLVVCNHQSWVDIPALIQTLNRHTPFFKFFLKKELIWVPFLGLAWWALDYPFMKRYSKAFLDKHPELKGHDLEITQAACELFKRQPVTVVNYLEGTRFNPAKREEQGSPFTHLLKPKAGGVAFVLAAMGEQLDAILDVTVVYPQERIPGFWDLISGNLPKVIIDFQTRELSADLWQGDYENDPLFRQQIQDWVNQLWSEKDQRIATLRNEREPTDRPV</sequence>
<dbReference type="NCBIfam" id="NF010621">
    <property type="entry name" value="PRK14014.1"/>
    <property type="match status" value="1"/>
</dbReference>
<keyword evidence="1" id="KW-0812">Transmembrane</keyword>
<evidence type="ECO:0000259" key="2">
    <source>
        <dbReference type="SMART" id="SM00563"/>
    </source>
</evidence>
<dbReference type="Pfam" id="PF01553">
    <property type="entry name" value="Acyltransferase"/>
    <property type="match status" value="1"/>
</dbReference>
<organism evidence="3 4">
    <name type="scientific">Pseudomonas gingeri</name>
    <dbReference type="NCBI Taxonomy" id="117681"/>
    <lineage>
        <taxon>Bacteria</taxon>
        <taxon>Pseudomonadati</taxon>
        <taxon>Pseudomonadota</taxon>
        <taxon>Gammaproteobacteria</taxon>
        <taxon>Pseudomonadales</taxon>
        <taxon>Pseudomonadaceae</taxon>
        <taxon>Pseudomonas</taxon>
    </lineage>
</organism>
<dbReference type="SUPFAM" id="SSF69593">
    <property type="entry name" value="Glycerol-3-phosphate (1)-acyltransferase"/>
    <property type="match status" value="1"/>
</dbReference>
<dbReference type="PANTHER" id="PTHR10983">
    <property type="entry name" value="1-ACYLGLYCEROL-3-PHOSPHATE ACYLTRANSFERASE-RELATED"/>
    <property type="match status" value="1"/>
</dbReference>
<dbReference type="InterPro" id="IPR002123">
    <property type="entry name" value="Plipid/glycerol_acylTrfase"/>
</dbReference>
<reference evidence="3 4" key="1">
    <citation type="submission" date="2020-04" db="EMBL/GenBank/DDBJ databases">
        <title>Molecular characterization of pseudomonads from Agaricus bisporus reveal novel blotch 2 pathogens in Western Europe.</title>
        <authorList>
            <person name="Taparia T."/>
            <person name="Krijger M."/>
            <person name="Haynes E."/>
            <person name="Elpinstone J.G."/>
            <person name="Noble R."/>
            <person name="Van Der Wolf J."/>
        </authorList>
    </citation>
    <scope>NUCLEOTIDE SEQUENCE [LARGE SCALE GENOMIC DNA]</scope>
    <source>
        <strain evidence="3 4">H7001</strain>
    </source>
</reference>
<accession>A0A7Y8BZY3</accession>
<dbReference type="EMBL" id="JACAQB010000001">
    <property type="protein sequence ID" value="NWB94278.1"/>
    <property type="molecule type" value="Genomic_DNA"/>
</dbReference>
<dbReference type="CDD" id="cd07990">
    <property type="entry name" value="LPLAT_LCLAT1-like"/>
    <property type="match status" value="1"/>
</dbReference>
<proteinExistence type="predicted"/>
<feature type="transmembrane region" description="Helical" evidence="1">
    <location>
        <begin position="12"/>
        <end position="35"/>
    </location>
</feature>
<keyword evidence="1" id="KW-1133">Transmembrane helix</keyword>
<name>A0A7Y8BZY3_9PSED</name>